<reference evidence="2 3" key="1">
    <citation type="submission" date="2019-02" db="EMBL/GenBank/DDBJ databases">
        <title>Deep-cultivation of Planctomycetes and their phenomic and genomic characterization uncovers novel biology.</title>
        <authorList>
            <person name="Wiegand S."/>
            <person name="Jogler M."/>
            <person name="Boedeker C."/>
            <person name="Pinto D."/>
            <person name="Vollmers J."/>
            <person name="Rivas-Marin E."/>
            <person name="Kohn T."/>
            <person name="Peeters S.H."/>
            <person name="Heuer A."/>
            <person name="Rast P."/>
            <person name="Oberbeckmann S."/>
            <person name="Bunk B."/>
            <person name="Jeske O."/>
            <person name="Meyerdierks A."/>
            <person name="Storesund J.E."/>
            <person name="Kallscheuer N."/>
            <person name="Luecker S."/>
            <person name="Lage O.M."/>
            <person name="Pohl T."/>
            <person name="Merkel B.J."/>
            <person name="Hornburger P."/>
            <person name="Mueller R.-W."/>
            <person name="Bruemmer F."/>
            <person name="Labrenz M."/>
            <person name="Spormann A.M."/>
            <person name="Op den Camp H."/>
            <person name="Overmann J."/>
            <person name="Amann R."/>
            <person name="Jetten M.S.M."/>
            <person name="Mascher T."/>
            <person name="Medema M.H."/>
            <person name="Devos D.P."/>
            <person name="Kaster A.-K."/>
            <person name="Ovreas L."/>
            <person name="Rohde M."/>
            <person name="Galperin M.Y."/>
            <person name="Jogler C."/>
        </authorList>
    </citation>
    <scope>NUCLEOTIDE SEQUENCE [LARGE SCALE GENOMIC DNA]</scope>
    <source>
        <strain evidence="2 3">KS4</strain>
    </source>
</reference>
<accession>A0A517YRK1</accession>
<dbReference type="Proteomes" id="UP000317369">
    <property type="component" value="Chromosome"/>
</dbReference>
<gene>
    <name evidence="2" type="ORF">KS4_08900</name>
</gene>
<feature type="compositionally biased region" description="Basic residues" evidence="1">
    <location>
        <begin position="75"/>
        <end position="89"/>
    </location>
</feature>
<protein>
    <submittedName>
        <fullName evidence="2">Uncharacterized protein</fullName>
    </submittedName>
</protein>
<feature type="region of interest" description="Disordered" evidence="1">
    <location>
        <begin position="1"/>
        <end position="21"/>
    </location>
</feature>
<dbReference type="AlphaFoldDB" id="A0A517YRK1"/>
<dbReference type="EMBL" id="CP036425">
    <property type="protein sequence ID" value="QDU32853.1"/>
    <property type="molecule type" value="Genomic_DNA"/>
</dbReference>
<sequence length="235" mass="28525">MRPLNARLTHPRQQPLQPHPLAKIHQPRPRMLHHLQPHRHLFHHQRHLPRHRHRPPQLIVQQRIYPLSATQYPPRPRRLPSSHHRRNPLHHCSPIPPHSHQRSYLAHRPQKSHHHLVCHHHRLPHRRPHHRYLSQHDLNELKQRSLQHDPRLNLPPQHHHHLLLPPIHARHVLSLLDSHHQSLQPNRTCQILLLLCQISPLLILHHLHRMDHQHYHRHCLYLLFSPQQHALIPDH</sequence>
<proteinExistence type="predicted"/>
<evidence type="ECO:0000256" key="1">
    <source>
        <dbReference type="SAM" id="MobiDB-lite"/>
    </source>
</evidence>
<feature type="region of interest" description="Disordered" evidence="1">
    <location>
        <begin position="70"/>
        <end position="103"/>
    </location>
</feature>
<keyword evidence="3" id="KW-1185">Reference proteome</keyword>
<evidence type="ECO:0000313" key="3">
    <source>
        <dbReference type="Proteomes" id="UP000317369"/>
    </source>
</evidence>
<organism evidence="2 3">
    <name type="scientific">Poriferisphaera corsica</name>
    <dbReference type="NCBI Taxonomy" id="2528020"/>
    <lineage>
        <taxon>Bacteria</taxon>
        <taxon>Pseudomonadati</taxon>
        <taxon>Planctomycetota</taxon>
        <taxon>Phycisphaerae</taxon>
        <taxon>Phycisphaerales</taxon>
        <taxon>Phycisphaeraceae</taxon>
        <taxon>Poriferisphaera</taxon>
    </lineage>
</organism>
<name>A0A517YRK1_9BACT</name>
<dbReference type="KEGG" id="pcor:KS4_08900"/>
<feature type="compositionally biased region" description="Low complexity" evidence="1">
    <location>
        <begin position="7"/>
        <end position="21"/>
    </location>
</feature>
<evidence type="ECO:0000313" key="2">
    <source>
        <dbReference type="EMBL" id="QDU32853.1"/>
    </source>
</evidence>